<evidence type="ECO:0000256" key="1">
    <source>
        <dbReference type="SAM" id="MobiDB-lite"/>
    </source>
</evidence>
<dbReference type="PANTHER" id="PTHR34049:SF1">
    <property type="entry name" value="F-BOX PROTEIN SKIP27"/>
    <property type="match status" value="1"/>
</dbReference>
<reference evidence="3" key="1">
    <citation type="submission" date="2015-08" db="EMBL/GenBank/DDBJ databases">
        <authorList>
            <person name="Babu N.S."/>
            <person name="Beckwith C.J."/>
            <person name="Beseler K.G."/>
            <person name="Brison A."/>
            <person name="Carone J.V."/>
            <person name="Caskin T.P."/>
            <person name="Diamond M."/>
            <person name="Durham M.E."/>
            <person name="Foxe J.M."/>
            <person name="Go M."/>
            <person name="Henderson B.A."/>
            <person name="Jones I.B."/>
            <person name="McGettigan J.A."/>
            <person name="Micheletti S.J."/>
            <person name="Nasrallah M.E."/>
            <person name="Ortiz D."/>
            <person name="Piller C.R."/>
            <person name="Privatt S.R."/>
            <person name="Schneider S.L."/>
            <person name="Sharp S."/>
            <person name="Smith T.C."/>
            <person name="Stanton J.D."/>
            <person name="Ullery H.E."/>
            <person name="Wilson R.J."/>
            <person name="Serrano M.G."/>
            <person name="Buck G."/>
            <person name="Lee V."/>
            <person name="Wang Y."/>
            <person name="Carvalho R."/>
            <person name="Voegtly L."/>
            <person name="Shi R."/>
            <person name="Duckworth R."/>
            <person name="Johnson A."/>
            <person name="Loviza R."/>
            <person name="Walstead R."/>
            <person name="Shah Z."/>
            <person name="Kiflezghi M."/>
            <person name="Wade K."/>
            <person name="Ball S.L."/>
            <person name="Bradley K.W."/>
            <person name="Asai D.J."/>
            <person name="Bowman C.A."/>
            <person name="Russell D.A."/>
            <person name="Pope W.H."/>
            <person name="Jacobs-Sera D."/>
            <person name="Hendrix R.W."/>
            <person name="Hatfull G.F."/>
        </authorList>
    </citation>
    <scope>NUCLEOTIDE SEQUENCE</scope>
</reference>
<dbReference type="InterPro" id="IPR045286">
    <property type="entry name" value="FBS1-like"/>
</dbReference>
<name>A0A1D1ZY57_AUXPR</name>
<dbReference type="EMBL" id="GDKF01006989">
    <property type="protein sequence ID" value="JAT71633.1"/>
    <property type="molecule type" value="Transcribed_RNA"/>
</dbReference>
<feature type="domain" description="F-box" evidence="2">
    <location>
        <begin position="181"/>
        <end position="227"/>
    </location>
</feature>
<gene>
    <name evidence="3" type="ORF">g.100777</name>
</gene>
<dbReference type="Pfam" id="PF12937">
    <property type="entry name" value="F-box-like"/>
    <property type="match status" value="1"/>
</dbReference>
<feature type="compositionally biased region" description="Low complexity" evidence="1">
    <location>
        <begin position="55"/>
        <end position="68"/>
    </location>
</feature>
<dbReference type="SUPFAM" id="SSF81383">
    <property type="entry name" value="F-box domain"/>
    <property type="match status" value="1"/>
</dbReference>
<feature type="region of interest" description="Disordered" evidence="1">
    <location>
        <begin position="233"/>
        <end position="252"/>
    </location>
</feature>
<evidence type="ECO:0000259" key="2">
    <source>
        <dbReference type="PROSITE" id="PS50181"/>
    </source>
</evidence>
<dbReference type="CDD" id="cd09917">
    <property type="entry name" value="F-box_SF"/>
    <property type="match status" value="1"/>
</dbReference>
<dbReference type="PANTHER" id="PTHR34049">
    <property type="entry name" value="F-BOX PROTEIN SKIP27"/>
    <property type="match status" value="1"/>
</dbReference>
<organism evidence="3">
    <name type="scientific">Auxenochlorella protothecoides</name>
    <name type="common">Green microalga</name>
    <name type="synonym">Chlorella protothecoides</name>
    <dbReference type="NCBI Taxonomy" id="3075"/>
    <lineage>
        <taxon>Eukaryota</taxon>
        <taxon>Viridiplantae</taxon>
        <taxon>Chlorophyta</taxon>
        <taxon>core chlorophytes</taxon>
        <taxon>Trebouxiophyceae</taxon>
        <taxon>Chlorellales</taxon>
        <taxon>Chlorellaceae</taxon>
        <taxon>Auxenochlorella</taxon>
    </lineage>
</organism>
<dbReference type="InterPro" id="IPR001810">
    <property type="entry name" value="F-box_dom"/>
</dbReference>
<dbReference type="InterPro" id="IPR036047">
    <property type="entry name" value="F-box-like_dom_sf"/>
</dbReference>
<dbReference type="PROSITE" id="PS50181">
    <property type="entry name" value="FBOX"/>
    <property type="match status" value="1"/>
</dbReference>
<sequence length="300" mass="31939">EHDAQSGPASGNPTSTRLCGLRWASPLRFRLGDGREGVQGYLASHAATPDMSLKSAVSGSSADASSSSQQTQERIPQQAAAKRRAMPPGFLGNYMQARASMASVGLGPAAPEGHGRASSSGPAGCSTRTSVLGPSAAGQRAAPFVPATTLPSLFAHRKHYLRAQRRANPDQQPYCQHQGKPVGFLSLPEDVLLKILCFLKHDELRPLMAVCTQLRKTFKDAVVFHFNFTTPYRPSNEESLPGQPRPPVRTRKRSATNLAVVLARLGRNNRHLAPGALNVCGPRSTAPRALTFPDAAPPGA</sequence>
<feature type="non-terminal residue" evidence="3">
    <location>
        <position position="1"/>
    </location>
</feature>
<accession>A0A1D1ZY57</accession>
<protein>
    <recommendedName>
        <fullName evidence="2">F-box domain-containing protein</fullName>
    </recommendedName>
</protein>
<feature type="region of interest" description="Disordered" evidence="1">
    <location>
        <begin position="45"/>
        <end position="90"/>
    </location>
</feature>
<proteinExistence type="predicted"/>
<evidence type="ECO:0000313" key="3">
    <source>
        <dbReference type="EMBL" id="JAT71633.1"/>
    </source>
</evidence>
<feature type="region of interest" description="Disordered" evidence="1">
    <location>
        <begin position="105"/>
        <end position="132"/>
    </location>
</feature>
<dbReference type="AlphaFoldDB" id="A0A1D1ZY57"/>
<feature type="compositionally biased region" description="Polar residues" evidence="1">
    <location>
        <begin position="117"/>
        <end position="132"/>
    </location>
</feature>